<dbReference type="Pfam" id="PF13302">
    <property type="entry name" value="Acetyltransf_3"/>
    <property type="match status" value="1"/>
</dbReference>
<dbReference type="GO" id="GO:0008999">
    <property type="term" value="F:protein-N-terminal-alanine acetyltransferase activity"/>
    <property type="evidence" value="ECO:0007669"/>
    <property type="project" value="TreeGrafter"/>
</dbReference>
<dbReference type="InterPro" id="IPR051908">
    <property type="entry name" value="Ribosomal_N-acetyltransferase"/>
</dbReference>
<dbReference type="EMBL" id="QVNQ01000007">
    <property type="protein sequence ID" value="RFS83138.1"/>
    <property type="molecule type" value="Genomic_DNA"/>
</dbReference>
<dbReference type="RefSeq" id="WP_117401835.1">
    <property type="nucleotide sequence ID" value="NZ_QVNQ01000007.1"/>
</dbReference>
<keyword evidence="3" id="KW-1185">Reference proteome</keyword>
<dbReference type="PANTHER" id="PTHR43441">
    <property type="entry name" value="RIBOSOMAL-PROTEIN-SERINE ACETYLTRANSFERASE"/>
    <property type="match status" value="1"/>
</dbReference>
<dbReference type="GO" id="GO:1990189">
    <property type="term" value="F:protein N-terminal-serine acetyltransferase activity"/>
    <property type="evidence" value="ECO:0007669"/>
    <property type="project" value="TreeGrafter"/>
</dbReference>
<dbReference type="Proteomes" id="UP000262882">
    <property type="component" value="Unassembled WGS sequence"/>
</dbReference>
<dbReference type="PROSITE" id="PS51186">
    <property type="entry name" value="GNAT"/>
    <property type="match status" value="1"/>
</dbReference>
<organism evidence="2 3">
    <name type="scientific">Actinomadura spongiicola</name>
    <dbReference type="NCBI Taxonomy" id="2303421"/>
    <lineage>
        <taxon>Bacteria</taxon>
        <taxon>Bacillati</taxon>
        <taxon>Actinomycetota</taxon>
        <taxon>Actinomycetes</taxon>
        <taxon>Streptosporangiales</taxon>
        <taxon>Thermomonosporaceae</taxon>
        <taxon>Actinomadura</taxon>
    </lineage>
</organism>
<gene>
    <name evidence="2" type="ORF">D0T12_23525</name>
</gene>
<name>A0A372GCL5_9ACTN</name>
<comment type="caution">
    <text evidence="2">The sequence shown here is derived from an EMBL/GenBank/DDBJ whole genome shotgun (WGS) entry which is preliminary data.</text>
</comment>
<evidence type="ECO:0000313" key="3">
    <source>
        <dbReference type="Proteomes" id="UP000262882"/>
    </source>
</evidence>
<evidence type="ECO:0000313" key="2">
    <source>
        <dbReference type="EMBL" id="RFS83138.1"/>
    </source>
</evidence>
<dbReference type="InterPro" id="IPR000182">
    <property type="entry name" value="GNAT_dom"/>
</dbReference>
<dbReference type="AlphaFoldDB" id="A0A372GCL5"/>
<dbReference type="Gene3D" id="3.40.630.30">
    <property type="match status" value="1"/>
</dbReference>
<dbReference type="OrthoDB" id="5293267at2"/>
<evidence type="ECO:0000259" key="1">
    <source>
        <dbReference type="PROSITE" id="PS51186"/>
    </source>
</evidence>
<dbReference type="PANTHER" id="PTHR43441:SF10">
    <property type="entry name" value="ACETYLTRANSFERASE"/>
    <property type="match status" value="1"/>
</dbReference>
<keyword evidence="2" id="KW-0808">Transferase</keyword>
<dbReference type="GO" id="GO:0005737">
    <property type="term" value="C:cytoplasm"/>
    <property type="evidence" value="ECO:0007669"/>
    <property type="project" value="TreeGrafter"/>
</dbReference>
<dbReference type="CDD" id="cd04301">
    <property type="entry name" value="NAT_SF"/>
    <property type="match status" value="1"/>
</dbReference>
<dbReference type="SUPFAM" id="SSF55729">
    <property type="entry name" value="Acyl-CoA N-acyltransferases (Nat)"/>
    <property type="match status" value="1"/>
</dbReference>
<accession>A0A372GCL5</accession>
<dbReference type="InterPro" id="IPR016181">
    <property type="entry name" value="Acyl_CoA_acyltransferase"/>
</dbReference>
<feature type="domain" description="N-acetyltransferase" evidence="1">
    <location>
        <begin position="15"/>
        <end position="179"/>
    </location>
</feature>
<protein>
    <submittedName>
        <fullName evidence="2">N-acetyltransferase</fullName>
    </submittedName>
</protein>
<reference evidence="2 3" key="1">
    <citation type="submission" date="2018-08" db="EMBL/GenBank/DDBJ databases">
        <title>Actinomadura spongicola sp. nov., isolated from marine sponge Leucetta chagosensis.</title>
        <authorList>
            <person name="Li L."/>
            <person name="Lin H.W."/>
        </authorList>
    </citation>
    <scope>NUCLEOTIDE SEQUENCE [LARGE SCALE GENOMIC DNA]</scope>
    <source>
        <strain evidence="2 3">LHW52907</strain>
    </source>
</reference>
<proteinExistence type="predicted"/>
<sequence length="193" mass="21138">MRAFEGDVRLEGERLVLRPFGLDDAAPLIEVIRAGEDFLPPNFPGVLEAEPIAWFLREGVHNVQRYGLGVHLAAIGRDGGDLLGTIGLFKVNRDHLTGEVGYGMRPGARGRGYATEALSLVTDWALRECGLFRVELRAMVTNHASVRVAEKAGYVREGVARGAERDAEGVHQDMIVFSRIAGDPQDGDERGRF</sequence>